<protein>
    <submittedName>
        <fullName evidence="1">Uncharacterized protein</fullName>
    </submittedName>
</protein>
<name>A0A975GMA3_9BACT</name>
<proteinExistence type="predicted"/>
<gene>
    <name evidence="1" type="ORF">dnm_024690</name>
</gene>
<keyword evidence="2" id="KW-1185">Reference proteome</keyword>
<evidence type="ECO:0000313" key="1">
    <source>
        <dbReference type="EMBL" id="QTA86445.1"/>
    </source>
</evidence>
<reference evidence="1" key="1">
    <citation type="journal article" date="2021" name="Microb. Physiol.">
        <title>Proteogenomic Insights into the Physiology of Marine, Sulfate-Reducing, Filamentous Desulfonema limicola and Desulfonema magnum.</title>
        <authorList>
            <person name="Schnaars V."/>
            <person name="Wohlbrand L."/>
            <person name="Scheve S."/>
            <person name="Hinrichs C."/>
            <person name="Reinhardt R."/>
            <person name="Rabus R."/>
        </authorList>
    </citation>
    <scope>NUCLEOTIDE SEQUENCE</scope>
    <source>
        <strain evidence="1">4be13</strain>
    </source>
</reference>
<dbReference type="EMBL" id="CP061800">
    <property type="protein sequence ID" value="QTA86445.1"/>
    <property type="molecule type" value="Genomic_DNA"/>
</dbReference>
<dbReference type="KEGG" id="dmm:dnm_024690"/>
<accession>A0A975GMA3</accession>
<evidence type="ECO:0000313" key="2">
    <source>
        <dbReference type="Proteomes" id="UP000663722"/>
    </source>
</evidence>
<dbReference type="Proteomes" id="UP000663722">
    <property type="component" value="Chromosome"/>
</dbReference>
<dbReference type="AlphaFoldDB" id="A0A975GMA3"/>
<organism evidence="1 2">
    <name type="scientific">Desulfonema magnum</name>
    <dbReference type="NCBI Taxonomy" id="45655"/>
    <lineage>
        <taxon>Bacteria</taxon>
        <taxon>Pseudomonadati</taxon>
        <taxon>Thermodesulfobacteriota</taxon>
        <taxon>Desulfobacteria</taxon>
        <taxon>Desulfobacterales</taxon>
        <taxon>Desulfococcaceae</taxon>
        <taxon>Desulfonema</taxon>
    </lineage>
</organism>
<sequence length="44" mass="5126">MQKQSETFFCTPEEIFVLLNLGNLQRLKTCGKKERCGSFFNPEI</sequence>